<evidence type="ECO:0000256" key="5">
    <source>
        <dbReference type="SAM" id="MobiDB-lite"/>
    </source>
</evidence>
<dbReference type="GO" id="GO:0005737">
    <property type="term" value="C:cytoplasm"/>
    <property type="evidence" value="ECO:0007669"/>
    <property type="project" value="TreeGrafter"/>
</dbReference>
<evidence type="ECO:0000256" key="3">
    <source>
        <dbReference type="ARBA" id="ARBA00022833"/>
    </source>
</evidence>
<dbReference type="PANTHER" id="PTHR13513:SF9">
    <property type="entry name" value="E3 UBIQUITIN-PROTEIN LIGASE UBR7-RELATED"/>
    <property type="match status" value="1"/>
</dbReference>
<evidence type="ECO:0000256" key="1">
    <source>
        <dbReference type="ARBA" id="ARBA00022723"/>
    </source>
</evidence>
<feature type="region of interest" description="Disordered" evidence="5">
    <location>
        <begin position="104"/>
        <end position="152"/>
    </location>
</feature>
<feature type="domain" description="UBR-type" evidence="6">
    <location>
        <begin position="29"/>
        <end position="101"/>
    </location>
</feature>
<dbReference type="Pfam" id="PF02207">
    <property type="entry name" value="zf-UBR"/>
    <property type="match status" value="1"/>
</dbReference>
<protein>
    <recommendedName>
        <fullName evidence="6">UBR-type domain-containing protein</fullName>
    </recommendedName>
</protein>
<name>A0A2V1AUR0_9ASCO</name>
<dbReference type="RefSeq" id="XP_025342780.1">
    <property type="nucleotide sequence ID" value="XM_025484565.1"/>
</dbReference>
<feature type="region of interest" description="Disordered" evidence="5">
    <location>
        <begin position="233"/>
        <end position="307"/>
    </location>
</feature>
<feature type="compositionally biased region" description="Polar residues" evidence="5">
    <location>
        <begin position="112"/>
        <end position="132"/>
    </location>
</feature>
<dbReference type="Proteomes" id="UP000244309">
    <property type="component" value="Unassembled WGS sequence"/>
</dbReference>
<dbReference type="GO" id="GO:0008270">
    <property type="term" value="F:zinc ion binding"/>
    <property type="evidence" value="ECO:0007669"/>
    <property type="project" value="UniProtKB-KW"/>
</dbReference>
<proteinExistence type="predicted"/>
<accession>A0A2V1AUR0</accession>
<gene>
    <name evidence="7" type="ORF">CXQ85_000834</name>
</gene>
<evidence type="ECO:0000313" key="7">
    <source>
        <dbReference type="EMBL" id="PVH21840.1"/>
    </source>
</evidence>
<dbReference type="GeneID" id="37006165"/>
<evidence type="ECO:0000256" key="2">
    <source>
        <dbReference type="ARBA" id="ARBA00022771"/>
    </source>
</evidence>
<dbReference type="CDD" id="cd19677">
    <property type="entry name" value="UBR-box_UBR7"/>
    <property type="match status" value="1"/>
</dbReference>
<evidence type="ECO:0000313" key="8">
    <source>
        <dbReference type="Proteomes" id="UP000244309"/>
    </source>
</evidence>
<dbReference type="GO" id="GO:0061630">
    <property type="term" value="F:ubiquitin protein ligase activity"/>
    <property type="evidence" value="ECO:0007669"/>
    <property type="project" value="InterPro"/>
</dbReference>
<dbReference type="InterPro" id="IPR047506">
    <property type="entry name" value="UBR7-like_UBR-box"/>
</dbReference>
<dbReference type="PANTHER" id="PTHR13513">
    <property type="entry name" value="E3 UBIQUITIN-PROTEIN LIGASE UBR7"/>
    <property type="match status" value="1"/>
</dbReference>
<comment type="caution">
    <text evidence="7">The sequence shown here is derived from an EMBL/GenBank/DDBJ whole genome shotgun (WGS) entry which is preliminary data.</text>
</comment>
<reference evidence="7 8" key="1">
    <citation type="submission" date="2017-12" db="EMBL/GenBank/DDBJ databases">
        <title>Genome Sequence of a Multidrug-Resistant Candida haemulonii Isolate from a Patient with Chronic Leg Ulcers in Israel.</title>
        <authorList>
            <person name="Chow N.A."/>
            <person name="Gade L."/>
            <person name="Batra D."/>
            <person name="Rowe L.A."/>
            <person name="Ben-Ami R."/>
            <person name="Loparev V.N."/>
            <person name="Litvintseva A.P."/>
        </authorList>
    </citation>
    <scope>NUCLEOTIDE SEQUENCE [LARGE SCALE GENOMIC DNA]</scope>
    <source>
        <strain evidence="7 8">B11899</strain>
    </source>
</reference>
<keyword evidence="1" id="KW-0479">Metal-binding</keyword>
<feature type="compositionally biased region" description="Polar residues" evidence="5">
    <location>
        <begin position="269"/>
        <end position="280"/>
    </location>
</feature>
<dbReference type="PROSITE" id="PS51157">
    <property type="entry name" value="ZF_UBR"/>
    <property type="match status" value="1"/>
</dbReference>
<dbReference type="SMART" id="SM00396">
    <property type="entry name" value="ZnF_UBR1"/>
    <property type="match status" value="1"/>
</dbReference>
<dbReference type="InterPro" id="IPR003126">
    <property type="entry name" value="Znf_UBR"/>
</dbReference>
<dbReference type="VEuPathDB" id="FungiDB:CXQ85_000834"/>
<keyword evidence="3" id="KW-0862">Zinc</keyword>
<evidence type="ECO:0000256" key="4">
    <source>
        <dbReference type="PROSITE-ProRule" id="PRU00508"/>
    </source>
</evidence>
<sequence>MPPVTAIDFLENQLKLEKEARETLPYEPDKCTYPQPLRQLVFTCLTCSRANNNTPIGVCYSCSIQCHSTHELVELLPKRSFVCDCGTTRMKNGHACELRMRQAKEDAKNHNPGVSGNQGPSAGQHSHQSNQNSDRPPSRPHQSSSQGIPKLRAGLSPAHFHSLSSSQLPAEDVPSSSNTYNHNYKGRFCSCNELYNPMRETRTMHQCYFGEFCGEDWFHQDCIMGYKPGMFSHDQPEPSENKLASLPSPGLDAEHDRTNSDPGYLGAKSNGSDKPSTSNEAENEVRENQHDVPQSSLPDHADSDSEEADVIPYFPALDSFSEFICWGCIDAFKEAFDELSTNSKIVAAKLPHFEGICSAHEWKTRYDQYVDGEPQSKKTKNGKENRQLYTLFLRDGFKEELIKTKESAPTDSPVGALLRTFDFLSGDDVVYSPKEDTDVSSSTGSLYDMGTEALQALPGQQAIEGLHAYGLMKSRLRDFFQGFVDKKKVVTEDEVRDFFDNLKNSN</sequence>
<dbReference type="AlphaFoldDB" id="A0A2V1AUR0"/>
<dbReference type="OrthoDB" id="5795902at2759"/>
<evidence type="ECO:0000259" key="6">
    <source>
        <dbReference type="PROSITE" id="PS51157"/>
    </source>
</evidence>
<keyword evidence="8" id="KW-1185">Reference proteome</keyword>
<organism evidence="7 8">
    <name type="scientific">Candidozyma haemuli</name>
    <dbReference type="NCBI Taxonomy" id="45357"/>
    <lineage>
        <taxon>Eukaryota</taxon>
        <taxon>Fungi</taxon>
        <taxon>Dikarya</taxon>
        <taxon>Ascomycota</taxon>
        <taxon>Saccharomycotina</taxon>
        <taxon>Pichiomycetes</taxon>
        <taxon>Metschnikowiaceae</taxon>
        <taxon>Candidozyma</taxon>
    </lineage>
</organism>
<keyword evidence="2" id="KW-0863">Zinc-finger</keyword>
<feature type="zinc finger region" description="UBR-type" evidence="4">
    <location>
        <begin position="29"/>
        <end position="101"/>
    </location>
</feature>
<dbReference type="InterPro" id="IPR040204">
    <property type="entry name" value="UBR7"/>
</dbReference>
<dbReference type="EMBL" id="PKFO01000005">
    <property type="protein sequence ID" value="PVH21840.1"/>
    <property type="molecule type" value="Genomic_DNA"/>
</dbReference>